<evidence type="ECO:0000313" key="2">
    <source>
        <dbReference type="EMBL" id="GCB80951.1"/>
    </source>
</evidence>
<sequence length="91" mass="10050">MSHHHSQNHIAPTSDPSVTQPLMEENPDNETKVTVDSGEKECPLSAEMTRSRSKHELKLLEKIPFNAEATVVLVGCTSFGSPIFPSYENTL</sequence>
<proteinExistence type="predicted"/>
<evidence type="ECO:0000313" key="3">
    <source>
        <dbReference type="Proteomes" id="UP000288216"/>
    </source>
</evidence>
<evidence type="ECO:0000256" key="1">
    <source>
        <dbReference type="SAM" id="MobiDB-lite"/>
    </source>
</evidence>
<organism evidence="2 3">
    <name type="scientific">Scyliorhinus torazame</name>
    <name type="common">Cloudy catshark</name>
    <name type="synonym">Catulus torazame</name>
    <dbReference type="NCBI Taxonomy" id="75743"/>
    <lineage>
        <taxon>Eukaryota</taxon>
        <taxon>Metazoa</taxon>
        <taxon>Chordata</taxon>
        <taxon>Craniata</taxon>
        <taxon>Vertebrata</taxon>
        <taxon>Chondrichthyes</taxon>
        <taxon>Elasmobranchii</taxon>
        <taxon>Galeomorphii</taxon>
        <taxon>Galeoidea</taxon>
        <taxon>Carcharhiniformes</taxon>
        <taxon>Scyliorhinidae</taxon>
        <taxon>Scyliorhinus</taxon>
    </lineage>
</organism>
<accession>A0A401Q6G0</accession>
<dbReference type="STRING" id="75743.A0A401Q6G0"/>
<dbReference type="AlphaFoldDB" id="A0A401Q6G0"/>
<feature type="region of interest" description="Disordered" evidence="1">
    <location>
        <begin position="1"/>
        <end position="51"/>
    </location>
</feature>
<feature type="compositionally biased region" description="Basic and acidic residues" evidence="1">
    <location>
        <begin position="29"/>
        <end position="42"/>
    </location>
</feature>
<feature type="non-terminal residue" evidence="2">
    <location>
        <position position="91"/>
    </location>
</feature>
<dbReference type="Proteomes" id="UP000288216">
    <property type="component" value="Unassembled WGS sequence"/>
</dbReference>
<name>A0A401Q6G0_SCYTO</name>
<dbReference type="InterPro" id="IPR016152">
    <property type="entry name" value="PTrfase/Anion_transptr"/>
</dbReference>
<dbReference type="Gene3D" id="3.40.930.10">
    <property type="entry name" value="Mannitol-specific EII, Chain A"/>
    <property type="match status" value="1"/>
</dbReference>
<dbReference type="EMBL" id="BFAA01022503">
    <property type="protein sequence ID" value="GCB80951.1"/>
    <property type="molecule type" value="Genomic_DNA"/>
</dbReference>
<gene>
    <name evidence="2" type="ORF">scyTo_0022438</name>
</gene>
<reference evidence="2 3" key="1">
    <citation type="journal article" date="2018" name="Nat. Ecol. Evol.">
        <title>Shark genomes provide insights into elasmobranch evolution and the origin of vertebrates.</title>
        <authorList>
            <person name="Hara Y"/>
            <person name="Yamaguchi K"/>
            <person name="Onimaru K"/>
            <person name="Kadota M"/>
            <person name="Koyanagi M"/>
            <person name="Keeley SD"/>
            <person name="Tatsumi K"/>
            <person name="Tanaka K"/>
            <person name="Motone F"/>
            <person name="Kageyama Y"/>
            <person name="Nozu R"/>
            <person name="Adachi N"/>
            <person name="Nishimura O"/>
            <person name="Nakagawa R"/>
            <person name="Tanegashima C"/>
            <person name="Kiyatake I"/>
            <person name="Matsumoto R"/>
            <person name="Murakumo K"/>
            <person name="Nishida K"/>
            <person name="Terakita A"/>
            <person name="Kuratani S"/>
            <person name="Sato K"/>
            <person name="Hyodo S Kuraku.S."/>
        </authorList>
    </citation>
    <scope>NUCLEOTIDE SEQUENCE [LARGE SCALE GENOMIC DNA]</scope>
</reference>
<comment type="caution">
    <text evidence="2">The sequence shown here is derived from an EMBL/GenBank/DDBJ whole genome shotgun (WGS) entry which is preliminary data.</text>
</comment>
<protein>
    <submittedName>
        <fullName evidence="2">Uncharacterized protein</fullName>
    </submittedName>
</protein>
<keyword evidence="3" id="KW-1185">Reference proteome</keyword>
<feature type="compositionally biased region" description="Polar residues" evidence="1">
    <location>
        <begin position="8"/>
        <end position="20"/>
    </location>
</feature>